<reference evidence="1" key="1">
    <citation type="submission" date="2008-12" db="EMBL/GenBank/DDBJ databases">
        <title>Medicago truncatula full length cdna cloning project.</title>
        <authorList>
            <person name="Moskal W."/>
            <person name="Chan A."/>
            <person name="Cheung F."/>
            <person name="Xiao Y."/>
            <person name="Town C.D."/>
        </authorList>
    </citation>
    <scope>NUCLEOTIDE SEQUENCE</scope>
</reference>
<organism evidence="1">
    <name type="scientific">Medicago truncatula</name>
    <name type="common">Barrel medic</name>
    <name type="synonym">Medicago tribuloides</name>
    <dbReference type="NCBI Taxonomy" id="3880"/>
    <lineage>
        <taxon>Eukaryota</taxon>
        <taxon>Viridiplantae</taxon>
        <taxon>Streptophyta</taxon>
        <taxon>Embryophyta</taxon>
        <taxon>Tracheophyta</taxon>
        <taxon>Spermatophyta</taxon>
        <taxon>Magnoliopsida</taxon>
        <taxon>eudicotyledons</taxon>
        <taxon>Gunneridae</taxon>
        <taxon>Pentapetalae</taxon>
        <taxon>rosids</taxon>
        <taxon>fabids</taxon>
        <taxon>Fabales</taxon>
        <taxon>Fabaceae</taxon>
        <taxon>Papilionoideae</taxon>
        <taxon>50 kb inversion clade</taxon>
        <taxon>NPAAA clade</taxon>
        <taxon>Hologalegina</taxon>
        <taxon>IRL clade</taxon>
        <taxon>Trifolieae</taxon>
        <taxon>Medicago</taxon>
    </lineage>
</organism>
<sequence length="36" mass="4144">MSESIQIYKKWEVMPLKKFEERSTGSLQADGRGLSI</sequence>
<protein>
    <submittedName>
        <fullName evidence="1">Uncharacterized protein</fullName>
    </submittedName>
</protein>
<dbReference type="AlphaFoldDB" id="B7FG15"/>
<accession>B7FG15</accession>
<dbReference type="EMBL" id="BT050957">
    <property type="protein sequence ID" value="ACJ83624.1"/>
    <property type="molecule type" value="mRNA"/>
</dbReference>
<proteinExistence type="evidence at transcript level"/>
<name>B7FG15_MEDTR</name>
<evidence type="ECO:0000313" key="1">
    <source>
        <dbReference type="EMBL" id="ACJ83624.1"/>
    </source>
</evidence>